<dbReference type="EMBL" id="FO203427">
    <property type="protein sequence ID" value="CCH47258.1"/>
    <property type="molecule type" value="Genomic_DNA"/>
</dbReference>
<evidence type="ECO:0000313" key="2">
    <source>
        <dbReference type="Proteomes" id="UP000011724"/>
    </source>
</evidence>
<dbReference type="Gene3D" id="1.20.1290.10">
    <property type="entry name" value="AhpD-like"/>
    <property type="match status" value="1"/>
</dbReference>
<gene>
    <name evidence="1" type="ordered locus">BN4_10018</name>
</gene>
<dbReference type="STRING" id="1322246.BN4_10018"/>
<dbReference type="SUPFAM" id="SSF69118">
    <property type="entry name" value="AhpD-like"/>
    <property type="match status" value="1"/>
</dbReference>
<organism evidence="1 2">
    <name type="scientific">Pseudodesulfovibrio piezophilus (strain DSM 21447 / JCM 15486 / C1TLV30)</name>
    <name type="common">Desulfovibrio piezophilus</name>
    <dbReference type="NCBI Taxonomy" id="1322246"/>
    <lineage>
        <taxon>Bacteria</taxon>
        <taxon>Pseudomonadati</taxon>
        <taxon>Thermodesulfobacteriota</taxon>
        <taxon>Desulfovibrionia</taxon>
        <taxon>Desulfovibrionales</taxon>
        <taxon>Desulfovibrionaceae</taxon>
    </lineage>
</organism>
<dbReference type="InterPro" id="IPR029032">
    <property type="entry name" value="AhpD-like"/>
</dbReference>
<evidence type="ECO:0000313" key="1">
    <source>
        <dbReference type="EMBL" id="CCH47258.1"/>
    </source>
</evidence>
<evidence type="ECO:0008006" key="3">
    <source>
        <dbReference type="Google" id="ProtNLM"/>
    </source>
</evidence>
<dbReference type="KEGG" id="dpi:BN4_10018"/>
<sequence length="170" mass="18864">MFLIDYITPEKAEGKIKEIYSMIPTGRPVPEPMQLYSASPRYLEKQMEILQTIMKDGEYEPELLAAMRYIGSINTCFGYCATYNKDILGSMGLSEEEIDALITDPYQAFEAKEASLLALISKAMTKPESVCSADINTAREHGWTDSQIFESTAYAAQMATLGIVVGAFSK</sequence>
<dbReference type="OrthoDB" id="5432305at2"/>
<reference evidence="1 2" key="1">
    <citation type="journal article" date="2013" name="PLoS ONE">
        <title>The first genomic and proteomic characterization of a deep-sea sulfate reducer: insights into the piezophilic lifestyle of Desulfovibrio piezophilus.</title>
        <authorList>
            <person name="Pradel N."/>
            <person name="Ji B."/>
            <person name="Gimenez G."/>
            <person name="Talla E."/>
            <person name="Lenoble P."/>
            <person name="Garel M."/>
            <person name="Tamburini C."/>
            <person name="Fourquet P."/>
            <person name="Lebrun R."/>
            <person name="Bertin P."/>
            <person name="Denis Y."/>
            <person name="Pophillat M."/>
            <person name="Barbe V."/>
            <person name="Ollivier B."/>
            <person name="Dolla A."/>
        </authorList>
    </citation>
    <scope>NUCLEOTIDE SEQUENCE [LARGE SCALE GENOMIC DNA]</scope>
    <source>
        <strain evidence="2">DSM 10523 / SB164P1</strain>
    </source>
</reference>
<dbReference type="AlphaFoldDB" id="M1WUF7"/>
<reference evidence="2" key="2">
    <citation type="journal article" date="2013" name="Stand. Genomic Sci.">
        <title>Complete genome sequence of Desulfocapsa sulfexigens, a marine deltaproteobacterium specialized in disproportionating inorganic sulfur compounds.</title>
        <authorList>
            <person name="Finster K.W."/>
            <person name="Kjeldsen K.U."/>
            <person name="Kube M."/>
            <person name="Reinhardt R."/>
            <person name="Mussmann M."/>
            <person name="Amann R."/>
            <person name="Schreiber L."/>
        </authorList>
    </citation>
    <scope>NUCLEOTIDE SEQUENCE [LARGE SCALE GENOMIC DNA]</scope>
    <source>
        <strain evidence="2">DSM 10523 / SB164P1</strain>
    </source>
</reference>
<proteinExistence type="predicted"/>
<dbReference type="RefSeq" id="WP_015413313.1">
    <property type="nucleotide sequence ID" value="NC_020409.1"/>
</dbReference>
<name>M1WUF7_PSEP2</name>
<dbReference type="BioCyc" id="DPIE1322246:BN4_RS00140-MONOMER"/>
<keyword evidence="2" id="KW-1185">Reference proteome</keyword>
<protein>
    <recommendedName>
        <fullName evidence="3">Carboxymuconolactone decarboxylase-like domain-containing protein</fullName>
    </recommendedName>
</protein>
<dbReference type="Proteomes" id="UP000011724">
    <property type="component" value="Chromosome"/>
</dbReference>
<dbReference type="eggNOG" id="COG2128">
    <property type="taxonomic scope" value="Bacteria"/>
</dbReference>
<dbReference type="HOGENOM" id="CLU_082760_4_3_7"/>
<dbReference type="PATRIC" id="fig|879567.3.peg.19"/>
<accession>M1WUF7</accession>